<dbReference type="InterPro" id="IPR029063">
    <property type="entry name" value="SAM-dependent_MTases_sf"/>
</dbReference>
<dbReference type="PANTHER" id="PTHR42912">
    <property type="entry name" value="METHYLTRANSFERASE"/>
    <property type="match status" value="1"/>
</dbReference>
<accession>A0A126QMQ2</accession>
<dbReference type="Proteomes" id="UP000295506">
    <property type="component" value="Unassembled WGS sequence"/>
</dbReference>
<protein>
    <submittedName>
        <fullName evidence="3">Ubiquinone/menaquinone biosynthesis C-methylase UbiE</fullName>
    </submittedName>
</protein>
<dbReference type="EMBL" id="CP014206">
    <property type="protein sequence ID" value="AMK11046.1"/>
    <property type="molecule type" value="Genomic_DNA"/>
</dbReference>
<evidence type="ECO:0000313" key="2">
    <source>
        <dbReference type="EMBL" id="AMK11046.1"/>
    </source>
</evidence>
<reference evidence="3 5" key="2">
    <citation type="submission" date="2019-03" db="EMBL/GenBank/DDBJ databases">
        <title>Genomic Encyclopedia of Type Strains, Phase IV (KMG-IV): sequencing the most valuable type-strain genomes for metagenomic binning, comparative biology and taxonomic classification.</title>
        <authorList>
            <person name="Goeker M."/>
        </authorList>
    </citation>
    <scope>NUCLEOTIDE SEQUENCE [LARGE SCALE GENOMIC DNA]</scope>
    <source>
        <strain evidence="3 5">DSM 101483</strain>
    </source>
</reference>
<dbReference type="AlphaFoldDB" id="A0A126QMQ2"/>
<dbReference type="InterPro" id="IPR050508">
    <property type="entry name" value="Methyltransf_Superfamily"/>
</dbReference>
<gene>
    <name evidence="2" type="ORF">AWY79_07935</name>
    <name evidence="3" type="ORF">EDC59_101460</name>
</gene>
<dbReference type="InterPro" id="IPR013216">
    <property type="entry name" value="Methyltransf_11"/>
</dbReference>
<evidence type="ECO:0000313" key="5">
    <source>
        <dbReference type="Proteomes" id="UP000295506"/>
    </source>
</evidence>
<keyword evidence="4" id="KW-1185">Reference proteome</keyword>
<dbReference type="SUPFAM" id="SSF53335">
    <property type="entry name" value="S-adenosyl-L-methionine-dependent methyltransferases"/>
    <property type="match status" value="1"/>
</dbReference>
<name>A0A126QMQ2_9BACT</name>
<dbReference type="Gene3D" id="3.40.50.150">
    <property type="entry name" value="Vaccinia Virus protein VP39"/>
    <property type="match status" value="1"/>
</dbReference>
<dbReference type="EMBL" id="SOBK01000001">
    <property type="protein sequence ID" value="TDT92056.1"/>
    <property type="molecule type" value="Genomic_DNA"/>
</dbReference>
<dbReference type="GO" id="GO:0008757">
    <property type="term" value="F:S-adenosylmethionine-dependent methyltransferase activity"/>
    <property type="evidence" value="ECO:0007669"/>
    <property type="project" value="InterPro"/>
</dbReference>
<dbReference type="RefSeq" id="WP_066802252.1">
    <property type="nucleotide sequence ID" value="NZ_CP014206.1"/>
</dbReference>
<reference evidence="2 4" key="1">
    <citation type="journal article" date="2016" name="Front. Microbiol.">
        <title>Genome Sequence of the Piezophilic, Mesophilic Sulfate-Reducing Bacterium Desulfovibrio indicus J2T.</title>
        <authorList>
            <person name="Cao J."/>
            <person name="Maignien L."/>
            <person name="Shao Z."/>
            <person name="Alain K."/>
            <person name="Jebbar M."/>
        </authorList>
    </citation>
    <scope>NUCLEOTIDE SEQUENCE [LARGE SCALE GENOMIC DNA]</scope>
    <source>
        <strain evidence="2 4">J2</strain>
    </source>
</reference>
<dbReference type="KEGG" id="dej:AWY79_07935"/>
<dbReference type="CDD" id="cd02440">
    <property type="entry name" value="AdoMet_MTases"/>
    <property type="match status" value="1"/>
</dbReference>
<dbReference type="Proteomes" id="UP000055611">
    <property type="component" value="Chromosome"/>
</dbReference>
<dbReference type="OrthoDB" id="1853779at2"/>
<organism evidence="3 5">
    <name type="scientific">Pseudodesulfovibrio indicus</name>
    <dbReference type="NCBI Taxonomy" id="1716143"/>
    <lineage>
        <taxon>Bacteria</taxon>
        <taxon>Pseudomonadati</taxon>
        <taxon>Thermodesulfobacteriota</taxon>
        <taxon>Desulfovibrionia</taxon>
        <taxon>Desulfovibrionales</taxon>
        <taxon>Desulfovibrionaceae</taxon>
    </lineage>
</organism>
<sequence length="370" mass="42136">MQNAVSGLKSRLEYPFEGTRIEGKTMLVGGWAFMPDGEELKVNVYIDGKPSGSCKWGAARYDVFKEFGSESAYESGFFGNIKVGNLDKGTHEVEVRVLCNGAEVSVGKTKIVQPAWYTLKRKPAGEYQFKYLENAMLPIGHVADSAKRSGARMFNAFMDMCDLPKKSDILDVGCGMGRFSLPFIRYVGEEGSYAGLELMPPSVKYLEDNFVTRFPNFTVKRVEVFNDLYNPDCNVKASEYVFPFENDSFDMVFLQSVFTHMVTQDVTNYLRQMHRVLRPGGLCMITYFLIDEHSKRMISEKKTNRSFSFKHDHFWSDTEEIIEIAIAYDAEWLKATYEEIGFEIESIHKGTWRGETGTTGQDVVVARKKR</sequence>
<evidence type="ECO:0000313" key="3">
    <source>
        <dbReference type="EMBL" id="TDT92056.1"/>
    </source>
</evidence>
<feature type="domain" description="Methyltransferase type 11" evidence="1">
    <location>
        <begin position="170"/>
        <end position="285"/>
    </location>
</feature>
<keyword evidence="3" id="KW-0830">Ubiquinone</keyword>
<dbReference type="Pfam" id="PF08241">
    <property type="entry name" value="Methyltransf_11"/>
    <property type="match status" value="1"/>
</dbReference>
<dbReference type="PANTHER" id="PTHR42912:SF98">
    <property type="entry name" value="UNCHARACTERISED METHYLTRANSFERASE RV1498C"/>
    <property type="match status" value="1"/>
</dbReference>
<evidence type="ECO:0000259" key="1">
    <source>
        <dbReference type="Pfam" id="PF08241"/>
    </source>
</evidence>
<proteinExistence type="predicted"/>
<evidence type="ECO:0000313" key="4">
    <source>
        <dbReference type="Proteomes" id="UP000055611"/>
    </source>
</evidence>